<feature type="compositionally biased region" description="Polar residues" evidence="7">
    <location>
        <begin position="43"/>
        <end position="53"/>
    </location>
</feature>
<dbReference type="AlphaFoldDB" id="A0AAD2FRW7"/>
<feature type="region of interest" description="Disordered" evidence="7">
    <location>
        <begin position="766"/>
        <end position="867"/>
    </location>
</feature>
<comment type="similarity">
    <text evidence="6">Belongs to the major facilitator superfamily. Spinster (TC 2.A.1.49) family.</text>
</comment>
<reference evidence="10" key="1">
    <citation type="submission" date="2023-08" db="EMBL/GenBank/DDBJ databases">
        <authorList>
            <person name="Audoor S."/>
            <person name="Bilcke G."/>
        </authorList>
    </citation>
    <scope>NUCLEOTIDE SEQUENCE</scope>
</reference>
<feature type="region of interest" description="Disordered" evidence="7">
    <location>
        <begin position="93"/>
        <end position="143"/>
    </location>
</feature>
<sequence>MMNGKHHHVVDHNGNHDSQKESGGSSSASGSPSLLSQSLQQQMNMNLGADNNKSPIPMVPVPQSPPRPERSYDFGNINIDPIAMQSLGSMSIEQFEQQRQQQQQQQQQQQHQQGLYSLDDYGSPKESTSKLNESPLRNWLPNNSDTTIMTSNIASAANKSLLGQLHHEEQQQQQQHQKSHHNALSMATSPPISTTQFPHLNGDAPASTCVTILKNADLSPTVERYSEEDGSSSLNGGSRRNIMGQKVDSKYAPIPAPPTTAALETTPTPVYYTFNSLFQASGNNSNNNNDMLLVTPTPDGDSTSSNNNNNNNNNNNPRQLWSSSIHAQSLLLGIAFMAIWTPNNAMAPNLTAMASDFHMTSDYDRDLYLGSYISLALGVFCLPISALLGFMADFYSRKYLFLACVVGGSLSTLWTAHAQTFVSLFWSRLSCGGCMSASVPVAFSLLGDLFAVEERNAASSGLTSMMGLGIIIGQVYAGTVGPQIGWPHIFMMSALLQAITALFVLLWVQEPTRGGKEKALQDMLSSGKKYDRQLTLRGFLDAMHKNRSNSILLWQGFFTSLPWGIIFVFLNDFLSQEKGFSVPDATLLVMLFGLGCAIGGIAGGYLGQVCLQYDRKYLPWMMAATTACGILPFIGLLETDFDNDYEEGKTSSVGYLAMTYALLCGSVASLPSVNVRPCIINVNPPETRGAALTASNLFITLGRGIGPSCITLLGIAGISRRNAFNITLTVFWVMTAGQLFLLGYTLPKDQDDMEAELERYAAMHTVGGGTGAGLSEDSSDDDDDGNSSTSTDEDRDSPVEIEAGKPKEEQENNKDVTTDTDALVPKVEVPPKQRRMRSPLRRIFGDNGKSPRRRHQQTSRDDPSLNSMSSIEEYMTSINSFDGLAARQSLQFVTQGIRELKEELSLIGTAWGGPVCGPSHLATSEENDDDFVIRSSIETGAIDLRVPNFEPDGDHRQGGISLAELDRRKQAWNQRRKEQKREGAEMVANEKTPLV</sequence>
<evidence type="ECO:0000256" key="1">
    <source>
        <dbReference type="ARBA" id="ARBA00004141"/>
    </source>
</evidence>
<feature type="domain" description="Major facilitator superfamily (MFS) profile" evidence="9">
    <location>
        <begin position="328"/>
        <end position="750"/>
    </location>
</feature>
<feature type="transmembrane region" description="Helical" evidence="8">
    <location>
        <begin position="369"/>
        <end position="392"/>
    </location>
</feature>
<feature type="compositionally biased region" description="Polar residues" evidence="7">
    <location>
        <begin position="185"/>
        <end position="198"/>
    </location>
</feature>
<dbReference type="GO" id="GO:0022857">
    <property type="term" value="F:transmembrane transporter activity"/>
    <property type="evidence" value="ECO:0007669"/>
    <property type="project" value="InterPro"/>
</dbReference>
<evidence type="ECO:0000256" key="2">
    <source>
        <dbReference type="ARBA" id="ARBA00022448"/>
    </source>
</evidence>
<dbReference type="InterPro" id="IPR020846">
    <property type="entry name" value="MFS_dom"/>
</dbReference>
<keyword evidence="5 8" id="KW-0472">Membrane</keyword>
<gene>
    <name evidence="10" type="ORF">CYCCA115_LOCUS12989</name>
</gene>
<feature type="compositionally biased region" description="Low complexity" evidence="7">
    <location>
        <begin position="97"/>
        <end position="113"/>
    </location>
</feature>
<feature type="transmembrane region" description="Helical" evidence="8">
    <location>
        <begin position="489"/>
        <end position="508"/>
    </location>
</feature>
<keyword evidence="4 8" id="KW-1133">Transmembrane helix</keyword>
<dbReference type="PROSITE" id="PS50850">
    <property type="entry name" value="MFS"/>
    <property type="match status" value="1"/>
</dbReference>
<protein>
    <recommendedName>
        <fullName evidence="9">Major facilitator superfamily (MFS) profile domain-containing protein</fullName>
    </recommendedName>
</protein>
<feature type="compositionally biased region" description="Low complexity" evidence="7">
    <location>
        <begin position="306"/>
        <end position="316"/>
    </location>
</feature>
<feature type="region of interest" description="Disordered" evidence="7">
    <location>
        <begin position="166"/>
        <end position="200"/>
    </location>
</feature>
<feature type="transmembrane region" description="Helical" evidence="8">
    <location>
        <begin position="657"/>
        <end position="675"/>
    </location>
</feature>
<feature type="transmembrane region" description="Helical" evidence="8">
    <location>
        <begin position="618"/>
        <end position="637"/>
    </location>
</feature>
<dbReference type="Pfam" id="PF07690">
    <property type="entry name" value="MFS_1"/>
    <property type="match status" value="1"/>
</dbReference>
<dbReference type="GO" id="GO:0007017">
    <property type="term" value="P:microtubule-based process"/>
    <property type="evidence" value="ECO:0007669"/>
    <property type="project" value="InterPro"/>
</dbReference>
<feature type="transmembrane region" description="Helical" evidence="8">
    <location>
        <begin position="458"/>
        <end position="477"/>
    </location>
</feature>
<keyword evidence="11" id="KW-1185">Reference proteome</keyword>
<dbReference type="Proteomes" id="UP001295423">
    <property type="component" value="Unassembled WGS sequence"/>
</dbReference>
<feature type="region of interest" description="Disordered" evidence="7">
    <location>
        <begin position="285"/>
        <end position="319"/>
    </location>
</feature>
<evidence type="ECO:0000256" key="4">
    <source>
        <dbReference type="ARBA" id="ARBA00022989"/>
    </source>
</evidence>
<comment type="subcellular location">
    <subcellularLocation>
        <location evidence="1">Membrane</location>
        <topology evidence="1">Multi-pass membrane protein</topology>
    </subcellularLocation>
</comment>
<feature type="compositionally biased region" description="Acidic residues" evidence="7">
    <location>
        <begin position="777"/>
        <end position="795"/>
    </location>
</feature>
<evidence type="ECO:0000256" key="6">
    <source>
        <dbReference type="ARBA" id="ARBA00024338"/>
    </source>
</evidence>
<feature type="compositionally biased region" description="Basic and acidic residues" evidence="7">
    <location>
        <begin position="10"/>
        <end position="20"/>
    </location>
</feature>
<dbReference type="Gene3D" id="1.20.1250.20">
    <property type="entry name" value="MFS general substrate transporter like domains"/>
    <property type="match status" value="1"/>
</dbReference>
<feature type="region of interest" description="Disordered" evidence="7">
    <location>
        <begin position="949"/>
        <end position="995"/>
    </location>
</feature>
<feature type="compositionally biased region" description="Basic and acidic residues" evidence="7">
    <location>
        <begin position="964"/>
        <end position="984"/>
    </location>
</feature>
<accession>A0AAD2FRW7</accession>
<evidence type="ECO:0000259" key="9">
    <source>
        <dbReference type="PROSITE" id="PS50850"/>
    </source>
</evidence>
<evidence type="ECO:0000256" key="5">
    <source>
        <dbReference type="ARBA" id="ARBA00023136"/>
    </source>
</evidence>
<feature type="transmembrane region" description="Helical" evidence="8">
    <location>
        <begin position="399"/>
        <end position="419"/>
    </location>
</feature>
<dbReference type="GO" id="GO:0005525">
    <property type="term" value="F:GTP binding"/>
    <property type="evidence" value="ECO:0007669"/>
    <property type="project" value="InterPro"/>
</dbReference>
<feature type="compositionally biased region" description="Basic and acidic residues" evidence="7">
    <location>
        <begin position="796"/>
        <end position="817"/>
    </location>
</feature>
<proteinExistence type="inferred from homology"/>
<organism evidence="10 11">
    <name type="scientific">Cylindrotheca closterium</name>
    <dbReference type="NCBI Taxonomy" id="2856"/>
    <lineage>
        <taxon>Eukaryota</taxon>
        <taxon>Sar</taxon>
        <taxon>Stramenopiles</taxon>
        <taxon>Ochrophyta</taxon>
        <taxon>Bacillariophyta</taxon>
        <taxon>Bacillariophyceae</taxon>
        <taxon>Bacillariophycidae</taxon>
        <taxon>Bacillariales</taxon>
        <taxon>Bacillariaceae</taxon>
        <taxon>Cylindrotheca</taxon>
    </lineage>
</organism>
<dbReference type="PANTHER" id="PTHR23505:SF79">
    <property type="entry name" value="PROTEIN SPINSTER"/>
    <property type="match status" value="1"/>
</dbReference>
<keyword evidence="2" id="KW-0813">Transport</keyword>
<name>A0AAD2FRW7_9STRA</name>
<feature type="transmembrane region" description="Helical" evidence="8">
    <location>
        <begin position="320"/>
        <end position="340"/>
    </location>
</feature>
<dbReference type="InterPro" id="IPR036259">
    <property type="entry name" value="MFS_trans_sf"/>
</dbReference>
<feature type="region of interest" description="Disordered" evidence="7">
    <location>
        <begin position="221"/>
        <end position="241"/>
    </location>
</feature>
<evidence type="ECO:0000256" key="7">
    <source>
        <dbReference type="SAM" id="MobiDB-lite"/>
    </source>
</evidence>
<feature type="compositionally biased region" description="Pro residues" evidence="7">
    <location>
        <begin position="57"/>
        <end position="66"/>
    </location>
</feature>
<dbReference type="InterPro" id="IPR011701">
    <property type="entry name" value="MFS"/>
</dbReference>
<evidence type="ECO:0000256" key="3">
    <source>
        <dbReference type="ARBA" id="ARBA00022692"/>
    </source>
</evidence>
<dbReference type="PANTHER" id="PTHR23505">
    <property type="entry name" value="SPINSTER"/>
    <property type="match status" value="1"/>
</dbReference>
<evidence type="ECO:0000313" key="11">
    <source>
        <dbReference type="Proteomes" id="UP001295423"/>
    </source>
</evidence>
<dbReference type="PROSITE" id="PS00227">
    <property type="entry name" value="TUBULIN"/>
    <property type="match status" value="1"/>
</dbReference>
<feature type="transmembrane region" description="Helical" evidence="8">
    <location>
        <begin position="551"/>
        <end position="570"/>
    </location>
</feature>
<dbReference type="CDD" id="cd06174">
    <property type="entry name" value="MFS"/>
    <property type="match status" value="1"/>
</dbReference>
<dbReference type="InterPro" id="IPR017975">
    <property type="entry name" value="Tubulin_CS"/>
</dbReference>
<evidence type="ECO:0000256" key="8">
    <source>
        <dbReference type="SAM" id="Phobius"/>
    </source>
</evidence>
<keyword evidence="3 8" id="KW-0812">Transmembrane</keyword>
<feature type="region of interest" description="Disordered" evidence="7">
    <location>
        <begin position="1"/>
        <end position="75"/>
    </location>
</feature>
<feature type="compositionally biased region" description="Low complexity" evidence="7">
    <location>
        <begin position="21"/>
        <end position="42"/>
    </location>
</feature>
<feature type="transmembrane region" description="Helical" evidence="8">
    <location>
        <begin position="724"/>
        <end position="744"/>
    </location>
</feature>
<dbReference type="EMBL" id="CAKOGP040001781">
    <property type="protein sequence ID" value="CAJ1951268.1"/>
    <property type="molecule type" value="Genomic_DNA"/>
</dbReference>
<feature type="transmembrane region" description="Helical" evidence="8">
    <location>
        <begin position="425"/>
        <end position="446"/>
    </location>
</feature>
<dbReference type="InterPro" id="IPR044770">
    <property type="entry name" value="MFS_spinster-like"/>
</dbReference>
<dbReference type="GO" id="GO:0005874">
    <property type="term" value="C:microtubule"/>
    <property type="evidence" value="ECO:0007669"/>
    <property type="project" value="InterPro"/>
</dbReference>
<dbReference type="GO" id="GO:0016020">
    <property type="term" value="C:membrane"/>
    <property type="evidence" value="ECO:0007669"/>
    <property type="project" value="UniProtKB-SubCell"/>
</dbReference>
<feature type="compositionally biased region" description="Low complexity" evidence="7">
    <location>
        <begin position="231"/>
        <end position="241"/>
    </location>
</feature>
<evidence type="ECO:0000313" key="10">
    <source>
        <dbReference type="EMBL" id="CAJ1951268.1"/>
    </source>
</evidence>
<comment type="caution">
    <text evidence="10">The sequence shown here is derived from an EMBL/GenBank/DDBJ whole genome shotgun (WGS) entry which is preliminary data.</text>
</comment>
<dbReference type="SUPFAM" id="SSF103473">
    <property type="entry name" value="MFS general substrate transporter"/>
    <property type="match status" value="1"/>
</dbReference>
<feature type="transmembrane region" description="Helical" evidence="8">
    <location>
        <begin position="585"/>
        <end position="606"/>
    </location>
</feature>